<organism evidence="1 2">
    <name type="scientific">Scylla paramamosain</name>
    <name type="common">Mud crab</name>
    <dbReference type="NCBI Taxonomy" id="85552"/>
    <lineage>
        <taxon>Eukaryota</taxon>
        <taxon>Metazoa</taxon>
        <taxon>Ecdysozoa</taxon>
        <taxon>Arthropoda</taxon>
        <taxon>Crustacea</taxon>
        <taxon>Multicrustacea</taxon>
        <taxon>Malacostraca</taxon>
        <taxon>Eumalacostraca</taxon>
        <taxon>Eucarida</taxon>
        <taxon>Decapoda</taxon>
        <taxon>Pleocyemata</taxon>
        <taxon>Brachyura</taxon>
        <taxon>Eubrachyura</taxon>
        <taxon>Portunoidea</taxon>
        <taxon>Portunidae</taxon>
        <taxon>Portuninae</taxon>
        <taxon>Scylla</taxon>
    </lineage>
</organism>
<accession>A0AAW0ULR4</accession>
<keyword evidence="2" id="KW-1185">Reference proteome</keyword>
<protein>
    <submittedName>
        <fullName evidence="1">Uncharacterized protein</fullName>
    </submittedName>
</protein>
<evidence type="ECO:0000313" key="2">
    <source>
        <dbReference type="Proteomes" id="UP001487740"/>
    </source>
</evidence>
<comment type="caution">
    <text evidence="1">The sequence shown here is derived from an EMBL/GenBank/DDBJ whole genome shotgun (WGS) entry which is preliminary data.</text>
</comment>
<dbReference type="EMBL" id="JARAKH010000010">
    <property type="protein sequence ID" value="KAK8400128.1"/>
    <property type="molecule type" value="Genomic_DNA"/>
</dbReference>
<gene>
    <name evidence="1" type="ORF">O3P69_003077</name>
</gene>
<name>A0AAW0ULR4_SCYPA</name>
<evidence type="ECO:0000313" key="1">
    <source>
        <dbReference type="EMBL" id="KAK8400128.1"/>
    </source>
</evidence>
<proteinExistence type="predicted"/>
<dbReference type="AlphaFoldDB" id="A0AAW0ULR4"/>
<reference evidence="1 2" key="1">
    <citation type="submission" date="2023-03" db="EMBL/GenBank/DDBJ databases">
        <title>High-quality genome of Scylla paramamosain provides insights in environmental adaptation.</title>
        <authorList>
            <person name="Zhang L."/>
        </authorList>
    </citation>
    <scope>NUCLEOTIDE SEQUENCE [LARGE SCALE GENOMIC DNA]</scope>
    <source>
        <strain evidence="1">LZ_2023a</strain>
        <tissue evidence="1">Muscle</tissue>
    </source>
</reference>
<sequence>MQPPFNTGRPLCSVTVDVTELIQSDNIPPFLPTPPSTSGIYWGGPVAAARGRKIYNSGQDIFPLGKALGSRFPRAVISQGIATGK</sequence>
<dbReference type="Proteomes" id="UP001487740">
    <property type="component" value="Unassembled WGS sequence"/>
</dbReference>